<dbReference type="InterPro" id="IPR008271">
    <property type="entry name" value="Ser/Thr_kinase_AS"/>
</dbReference>
<reference evidence="6 7" key="1">
    <citation type="submission" date="2016-07" db="EMBL/GenBank/DDBJ databases">
        <title>Pervasive Adenine N6-methylation of Active Genes in Fungi.</title>
        <authorList>
            <consortium name="DOE Joint Genome Institute"/>
            <person name="Mondo S.J."/>
            <person name="Dannebaum R.O."/>
            <person name="Kuo R.C."/>
            <person name="Labutti K."/>
            <person name="Haridas S."/>
            <person name="Kuo A."/>
            <person name="Salamov A."/>
            <person name="Ahrendt S.R."/>
            <person name="Lipzen A."/>
            <person name="Sullivan W."/>
            <person name="Andreopoulos W.B."/>
            <person name="Clum A."/>
            <person name="Lindquist E."/>
            <person name="Daum C."/>
            <person name="Ramamoorthy G.K."/>
            <person name="Gryganskyi A."/>
            <person name="Culley D."/>
            <person name="Magnuson J.K."/>
            <person name="James T.Y."/>
            <person name="O'Malley M.A."/>
            <person name="Stajich J.E."/>
            <person name="Spatafora J.W."/>
            <person name="Visel A."/>
            <person name="Grigoriev I.V."/>
        </authorList>
    </citation>
    <scope>NUCLEOTIDE SEQUENCE [LARGE SCALE GENOMIC DNA]</scope>
    <source>
        <strain evidence="6 7">68-887.2</strain>
    </source>
</reference>
<dbReference type="SUPFAM" id="SSF56112">
    <property type="entry name" value="Protein kinase-like (PK-like)"/>
    <property type="match status" value="1"/>
</dbReference>
<dbReference type="Gene3D" id="1.10.510.10">
    <property type="entry name" value="Transferase(Phosphotransferase) domain 1"/>
    <property type="match status" value="1"/>
</dbReference>
<dbReference type="GO" id="GO:0005524">
    <property type="term" value="F:ATP binding"/>
    <property type="evidence" value="ECO:0007669"/>
    <property type="project" value="UniProtKB-KW"/>
</dbReference>
<dbReference type="Proteomes" id="UP000193986">
    <property type="component" value="Unassembled WGS sequence"/>
</dbReference>
<dbReference type="InParanoid" id="A0A1Y2AP91"/>
<feature type="non-terminal residue" evidence="6">
    <location>
        <position position="1"/>
    </location>
</feature>
<dbReference type="InterPro" id="IPR050538">
    <property type="entry name" value="MAP_kinase_kinase_kinase"/>
</dbReference>
<dbReference type="EMBL" id="MCFC01000073">
    <property type="protein sequence ID" value="ORY24027.1"/>
    <property type="molecule type" value="Genomic_DNA"/>
</dbReference>
<dbReference type="GO" id="GO:0000165">
    <property type="term" value="P:MAPK cascade"/>
    <property type="evidence" value="ECO:0007669"/>
    <property type="project" value="UniProtKB-ARBA"/>
</dbReference>
<dbReference type="Pfam" id="PF00069">
    <property type="entry name" value="Pkinase"/>
    <property type="match status" value="1"/>
</dbReference>
<dbReference type="InterPro" id="IPR000719">
    <property type="entry name" value="Prot_kinase_dom"/>
</dbReference>
<dbReference type="PANTHER" id="PTHR48016:SF48">
    <property type="entry name" value="SERINE_THREONINE-PROTEIN KINASE BCK1_SLK1_SSP31"/>
    <property type="match status" value="1"/>
</dbReference>
<proteinExistence type="predicted"/>
<organism evidence="6 7">
    <name type="scientific">Naematelia encephala</name>
    <dbReference type="NCBI Taxonomy" id="71784"/>
    <lineage>
        <taxon>Eukaryota</taxon>
        <taxon>Fungi</taxon>
        <taxon>Dikarya</taxon>
        <taxon>Basidiomycota</taxon>
        <taxon>Agaricomycotina</taxon>
        <taxon>Tremellomycetes</taxon>
        <taxon>Tremellales</taxon>
        <taxon>Naemateliaceae</taxon>
        <taxon>Naematelia</taxon>
    </lineage>
</organism>
<name>A0A1Y2AP91_9TREE</name>
<dbReference type="AlphaFoldDB" id="A0A1Y2AP91"/>
<dbReference type="InterPro" id="IPR011009">
    <property type="entry name" value="Kinase-like_dom_sf"/>
</dbReference>
<accession>A0A1Y2AP91</accession>
<comment type="caution">
    <text evidence="6">The sequence shown here is derived from an EMBL/GenBank/DDBJ whole genome shotgun (WGS) entry which is preliminary data.</text>
</comment>
<dbReference type="STRING" id="71784.A0A1Y2AP91"/>
<evidence type="ECO:0000256" key="4">
    <source>
        <dbReference type="ARBA" id="ARBA00022840"/>
    </source>
</evidence>
<evidence type="ECO:0000259" key="5">
    <source>
        <dbReference type="PROSITE" id="PS50011"/>
    </source>
</evidence>
<protein>
    <submittedName>
        <fullName evidence="6">Kinase-like domain-containing protein</fullName>
    </submittedName>
</protein>
<keyword evidence="2" id="KW-0547">Nucleotide-binding</keyword>
<dbReference type="PIRSF" id="PIRSF000654">
    <property type="entry name" value="Integrin-linked_kinase"/>
    <property type="match status" value="1"/>
</dbReference>
<evidence type="ECO:0000313" key="7">
    <source>
        <dbReference type="Proteomes" id="UP000193986"/>
    </source>
</evidence>
<dbReference type="GO" id="GO:0004672">
    <property type="term" value="F:protein kinase activity"/>
    <property type="evidence" value="ECO:0007669"/>
    <property type="project" value="InterPro"/>
</dbReference>
<dbReference type="SMART" id="SM00220">
    <property type="entry name" value="S_TKc"/>
    <property type="match status" value="1"/>
</dbReference>
<keyword evidence="1" id="KW-0808">Transferase</keyword>
<dbReference type="OrthoDB" id="266718at2759"/>
<evidence type="ECO:0000256" key="3">
    <source>
        <dbReference type="ARBA" id="ARBA00022777"/>
    </source>
</evidence>
<gene>
    <name evidence="6" type="ORF">BCR39DRAFT_340023</name>
</gene>
<sequence>DRNDHRQRGSIEALYVEIELLKDLYHPNIVAYLGCETSPQYISIFLEYVPGGTIASIYRTPNQGRFEEQLVKFFTAQILEGLAYLHDRNIWHRDLKGDNILVDAAGVCKISDFGISKQTEDAYNSFGQATNMKGSVFWMAPEVIHSANERTYSGKIDIWSLGCVVLEMWTGTRPWGVMEQVAAMFELFNKRSRPPLPPDIHLNDVALDFMNEKCLAKDPRDRPTAKELMEHRFIAERDPTWSFATSKIGKAVAKKAPRTMKAM</sequence>
<dbReference type="PROSITE" id="PS00108">
    <property type="entry name" value="PROTEIN_KINASE_ST"/>
    <property type="match status" value="1"/>
</dbReference>
<keyword evidence="3 6" id="KW-0418">Kinase</keyword>
<evidence type="ECO:0000313" key="6">
    <source>
        <dbReference type="EMBL" id="ORY24027.1"/>
    </source>
</evidence>
<keyword evidence="4" id="KW-0067">ATP-binding</keyword>
<dbReference type="PROSITE" id="PS50011">
    <property type="entry name" value="PROTEIN_KINASE_DOM"/>
    <property type="match status" value="1"/>
</dbReference>
<dbReference type="PANTHER" id="PTHR48016">
    <property type="entry name" value="MAP KINASE KINASE KINASE SSK2-RELATED-RELATED"/>
    <property type="match status" value="1"/>
</dbReference>
<evidence type="ECO:0000256" key="1">
    <source>
        <dbReference type="ARBA" id="ARBA00022679"/>
    </source>
</evidence>
<feature type="domain" description="Protein kinase" evidence="5">
    <location>
        <begin position="1"/>
        <end position="234"/>
    </location>
</feature>
<keyword evidence="7" id="KW-1185">Reference proteome</keyword>
<evidence type="ECO:0000256" key="2">
    <source>
        <dbReference type="ARBA" id="ARBA00022741"/>
    </source>
</evidence>